<gene>
    <name evidence="1" type="ORF">DT065_01475</name>
</gene>
<accession>A0A345BV34</accession>
<dbReference type="Proteomes" id="UP000252100">
    <property type="component" value="Chromosome"/>
</dbReference>
<dbReference type="AlphaFoldDB" id="A0A345BV34"/>
<dbReference type="RefSeq" id="WP_114370232.1">
    <property type="nucleotide sequence ID" value="NZ_CP031092.1"/>
</dbReference>
<evidence type="ECO:0000313" key="2">
    <source>
        <dbReference type="Proteomes" id="UP000252100"/>
    </source>
</evidence>
<dbReference type="EMBL" id="CP031092">
    <property type="protein sequence ID" value="AXF54815.1"/>
    <property type="molecule type" value="Genomic_DNA"/>
</dbReference>
<protein>
    <submittedName>
        <fullName evidence="1">Uncharacterized protein</fullName>
    </submittedName>
</protein>
<keyword evidence="2" id="KW-1185">Reference proteome</keyword>
<name>A0A345BV34_9BACI</name>
<reference evidence="1 2" key="1">
    <citation type="journal article" date="2018" name="J. Microbiol.">
        <title>Salicibibacter kimchii gen. nov., sp. nov., a moderately halophilic and alkalitolerant bacterium in the family Bacillaceae, isolated from kimchi.</title>
        <authorList>
            <person name="Jang J.Y."/>
            <person name="Oh Y.J."/>
            <person name="Lim S.K."/>
            <person name="Park H.K."/>
            <person name="Lee C."/>
            <person name="Kim J.Y."/>
            <person name="Lee M.A."/>
            <person name="Choi H.J."/>
        </authorList>
    </citation>
    <scope>NUCLEOTIDE SEQUENCE [LARGE SCALE GENOMIC DNA]</scope>
    <source>
        <strain evidence="1 2">NKC1-1</strain>
    </source>
</reference>
<dbReference type="OrthoDB" id="1787088at2"/>
<organism evidence="1 2">
    <name type="scientific">Salicibibacter kimchii</name>
    <dbReference type="NCBI Taxonomy" id="2099786"/>
    <lineage>
        <taxon>Bacteria</taxon>
        <taxon>Bacillati</taxon>
        <taxon>Bacillota</taxon>
        <taxon>Bacilli</taxon>
        <taxon>Bacillales</taxon>
        <taxon>Bacillaceae</taxon>
        <taxon>Salicibibacter</taxon>
    </lineage>
</organism>
<evidence type="ECO:0000313" key="1">
    <source>
        <dbReference type="EMBL" id="AXF54815.1"/>
    </source>
</evidence>
<dbReference type="KEGG" id="rue:DT065_01475"/>
<proteinExistence type="predicted"/>
<sequence>MNDLYQQIQVYLNMEGEIDFEEFQDYYKKVIDYLQEHGNDLEEEQIWQGLLVVESVASNAENRGKEQRKGKEAKKYKRMRERAKLWAQNFTKRLQSLGYSDEQINDRFHAMLEEEPEQQ</sequence>